<feature type="binding site" evidence="11">
    <location>
        <begin position="353"/>
        <end position="355"/>
    </location>
    <ligand>
        <name>(6S)-5,6,7,8-tetrahydrofolate</name>
        <dbReference type="ChEBI" id="CHEBI:57453"/>
    </ligand>
</feature>
<evidence type="ECO:0000256" key="8">
    <source>
        <dbReference type="ARBA" id="ARBA00022679"/>
    </source>
</evidence>
<feature type="modified residue" description="N6-(pyridoxal phosphate)lysine" evidence="11 12">
    <location>
        <position position="228"/>
    </location>
</feature>
<comment type="similarity">
    <text evidence="3 11">Belongs to the SHMT family.</text>
</comment>
<comment type="subunit">
    <text evidence="4 11">Homodimer.</text>
</comment>
<evidence type="ECO:0000256" key="2">
    <source>
        <dbReference type="ARBA" id="ARBA00004496"/>
    </source>
</evidence>
<comment type="cofactor">
    <cofactor evidence="1 11 12">
        <name>pyridoxal 5'-phosphate</name>
        <dbReference type="ChEBI" id="CHEBI:597326"/>
    </cofactor>
</comment>
<evidence type="ECO:0000256" key="11">
    <source>
        <dbReference type="HAMAP-Rule" id="MF_00051"/>
    </source>
</evidence>
<evidence type="ECO:0000256" key="6">
    <source>
        <dbReference type="ARBA" id="ARBA00022563"/>
    </source>
</evidence>
<evidence type="ECO:0000256" key="10">
    <source>
        <dbReference type="ARBA" id="ARBA00054606"/>
    </source>
</evidence>
<keyword evidence="5 11" id="KW-0963">Cytoplasm</keyword>
<feature type="domain" description="Serine hydroxymethyltransferase-like" evidence="13">
    <location>
        <begin position="8"/>
        <end position="383"/>
    </location>
</feature>
<evidence type="ECO:0000256" key="5">
    <source>
        <dbReference type="ARBA" id="ARBA00022490"/>
    </source>
</evidence>
<feature type="binding site" evidence="11">
    <location>
        <begin position="124"/>
        <end position="126"/>
    </location>
    <ligand>
        <name>(6S)-5,6,7,8-tetrahydrofolate</name>
        <dbReference type="ChEBI" id="CHEBI:57453"/>
    </ligand>
</feature>
<dbReference type="GO" id="GO:0030170">
    <property type="term" value="F:pyridoxal phosphate binding"/>
    <property type="evidence" value="ECO:0007669"/>
    <property type="project" value="UniProtKB-UniRule"/>
</dbReference>
<dbReference type="InterPro" id="IPR015424">
    <property type="entry name" value="PyrdxlP-dep_Trfase"/>
</dbReference>
<dbReference type="Gene3D" id="3.40.640.10">
    <property type="entry name" value="Type I PLP-dependent aspartate aminotransferase-like (Major domain)"/>
    <property type="match status" value="1"/>
</dbReference>
<dbReference type="PROSITE" id="PS00096">
    <property type="entry name" value="SHMT"/>
    <property type="match status" value="1"/>
</dbReference>
<evidence type="ECO:0000259" key="13">
    <source>
        <dbReference type="Pfam" id="PF00464"/>
    </source>
</evidence>
<dbReference type="InterPro" id="IPR001085">
    <property type="entry name" value="Ser_HO-MeTrfase"/>
</dbReference>
<evidence type="ECO:0000256" key="1">
    <source>
        <dbReference type="ARBA" id="ARBA00001933"/>
    </source>
</evidence>
<evidence type="ECO:0000256" key="3">
    <source>
        <dbReference type="ARBA" id="ARBA00006376"/>
    </source>
</evidence>
<dbReference type="GO" id="GO:0019264">
    <property type="term" value="P:glycine biosynthetic process from serine"/>
    <property type="evidence" value="ECO:0007669"/>
    <property type="project" value="UniProtKB-UniRule"/>
</dbReference>
<dbReference type="GO" id="GO:0008168">
    <property type="term" value="F:methyltransferase activity"/>
    <property type="evidence" value="ECO:0007669"/>
    <property type="project" value="UniProtKB-KW"/>
</dbReference>
<dbReference type="EC" id="2.1.2.1" evidence="11"/>
<proteinExistence type="inferred from homology"/>
<evidence type="ECO:0000256" key="12">
    <source>
        <dbReference type="PIRSR" id="PIRSR000412-50"/>
    </source>
</evidence>
<keyword evidence="15" id="KW-1185">Reference proteome</keyword>
<organism evidence="14 15">
    <name type="scientific">Lactonifactor longoviformis DSM 17459</name>
    <dbReference type="NCBI Taxonomy" id="1122155"/>
    <lineage>
        <taxon>Bacteria</taxon>
        <taxon>Bacillati</taxon>
        <taxon>Bacillota</taxon>
        <taxon>Clostridia</taxon>
        <taxon>Eubacteriales</taxon>
        <taxon>Clostridiaceae</taxon>
        <taxon>Lactonifactor</taxon>
    </lineage>
</organism>
<dbReference type="InterPro" id="IPR049943">
    <property type="entry name" value="Ser_HO-MeTrfase-like"/>
</dbReference>
<evidence type="ECO:0000256" key="9">
    <source>
        <dbReference type="ARBA" id="ARBA00022898"/>
    </source>
</evidence>
<dbReference type="UniPathway" id="UPA00288">
    <property type="reaction ID" value="UER01023"/>
</dbReference>
<dbReference type="FunFam" id="3.40.640.10:FF:000001">
    <property type="entry name" value="Serine hydroxymethyltransferase"/>
    <property type="match status" value="1"/>
</dbReference>
<dbReference type="AlphaFoldDB" id="A0A1M5CQ49"/>
<dbReference type="Proteomes" id="UP000184245">
    <property type="component" value="Unassembled WGS sequence"/>
</dbReference>
<keyword evidence="14" id="KW-0489">Methyltransferase</keyword>
<dbReference type="GO" id="GO:0004372">
    <property type="term" value="F:glycine hydroxymethyltransferase activity"/>
    <property type="evidence" value="ECO:0007669"/>
    <property type="project" value="UniProtKB-UniRule"/>
</dbReference>
<dbReference type="OrthoDB" id="9803846at2"/>
<keyword evidence="7 11" id="KW-0028">Amino-acid biosynthesis</keyword>
<dbReference type="HAMAP" id="MF_00051">
    <property type="entry name" value="SHMT"/>
    <property type="match status" value="1"/>
</dbReference>
<dbReference type="GO" id="GO:0005829">
    <property type="term" value="C:cytosol"/>
    <property type="evidence" value="ECO:0007669"/>
    <property type="project" value="TreeGrafter"/>
</dbReference>
<keyword evidence="8 11" id="KW-0808">Transferase</keyword>
<protein>
    <recommendedName>
        <fullName evidence="11">Serine hydroxymethyltransferase</fullName>
        <shortName evidence="11">SHMT</shortName>
        <shortName evidence="11">Serine methylase</shortName>
        <ecNumber evidence="11">2.1.2.1</ecNumber>
    </recommendedName>
</protein>
<keyword evidence="6 11" id="KW-0554">One-carbon metabolism</keyword>
<keyword evidence="9 11" id="KW-0663">Pyridoxal phosphate</keyword>
<dbReference type="RefSeq" id="WP_072854752.1">
    <property type="nucleotide sequence ID" value="NZ_FQVI01000043.1"/>
</dbReference>
<dbReference type="InterPro" id="IPR039429">
    <property type="entry name" value="SHMT-like_dom"/>
</dbReference>
<dbReference type="GO" id="GO:0032259">
    <property type="term" value="P:methylation"/>
    <property type="evidence" value="ECO:0007669"/>
    <property type="project" value="UniProtKB-KW"/>
</dbReference>
<sequence length="412" mass="44687">MYSFDEIKAVDTEIAEAIKEEVDRQNSHIELIASENWVSKAVMAAMGSPLTNKYAEGYPGKRYYGGCDYVDVVERLAIERARELFGCEYVNVQPHSGAQANMAVFFAILKPGDTVMGMNLAHGGHLTHGSPANMSGAYFNIVPYGVNDDGVIDYDSVREIALEAKPKLIVAGASAYARVIDFKRFREIADEVGAYLMVDMAHIAGLVAAGVHPSPIPYAHVTTTTTHKTLRGPRGGMILSSNEVAKQFNFNKAVFPGIQGGPLMHVIAAKAVCFKEALQPEYKEYQQNIVKNAKALCEGLLKRGIHIVSGGTDNHLMLVDLRGTGITGKAMEKLLDEANITCNKNAIPNDPESPFVTSGVRLGTAAVTARGLQEADMDQIAEAVSLMIQCPDNKEKAKAIVKELTERYPLNV</sequence>
<dbReference type="InterPro" id="IPR015421">
    <property type="entry name" value="PyrdxlP-dep_Trfase_major"/>
</dbReference>
<comment type="function">
    <text evidence="10">Catalyzes the reversible interconversion of serine and glycine with tetrahydrofolate (THF) serving as the one-carbon carrier. This reaction serves as the major source of one-carbon groups required for the biosynthesis of purines, thymidylate, methionine, and other important biomolecules. Also exhibits THF-independent aldolase activity toward beta-hydroxyamino acids, producing glycine and aldehydes, via a retro-aldol mechanism. Thus, is able to catalyze the cleavage of L-allo-threonine.</text>
</comment>
<feature type="site" description="Plays an important role in substrate specificity" evidence="11">
    <location>
        <position position="227"/>
    </location>
</feature>
<dbReference type="EMBL" id="FQVI01000043">
    <property type="protein sequence ID" value="SHF56532.1"/>
    <property type="molecule type" value="Genomic_DNA"/>
</dbReference>
<dbReference type="NCBIfam" id="NF000586">
    <property type="entry name" value="PRK00011.1"/>
    <property type="match status" value="1"/>
</dbReference>
<dbReference type="CDD" id="cd00378">
    <property type="entry name" value="SHMT"/>
    <property type="match status" value="1"/>
</dbReference>
<gene>
    <name evidence="11" type="primary">glyA</name>
    <name evidence="14" type="ORF">SAMN02745158_04236</name>
</gene>
<feature type="binding site" evidence="11">
    <location>
        <position position="243"/>
    </location>
    <ligand>
        <name>(6S)-5,6,7,8-tetrahydrofolate</name>
        <dbReference type="ChEBI" id="CHEBI:57453"/>
    </ligand>
</feature>
<comment type="catalytic activity">
    <reaction evidence="11">
        <text>(6R)-5,10-methylene-5,6,7,8-tetrahydrofolate + glycine + H2O = (6S)-5,6,7,8-tetrahydrofolate + L-serine</text>
        <dbReference type="Rhea" id="RHEA:15481"/>
        <dbReference type="ChEBI" id="CHEBI:15377"/>
        <dbReference type="ChEBI" id="CHEBI:15636"/>
        <dbReference type="ChEBI" id="CHEBI:33384"/>
        <dbReference type="ChEBI" id="CHEBI:57305"/>
        <dbReference type="ChEBI" id="CHEBI:57453"/>
        <dbReference type="EC" id="2.1.2.1"/>
    </reaction>
</comment>
<dbReference type="Gene3D" id="3.90.1150.10">
    <property type="entry name" value="Aspartate Aminotransferase, domain 1"/>
    <property type="match status" value="1"/>
</dbReference>
<evidence type="ECO:0000256" key="4">
    <source>
        <dbReference type="ARBA" id="ARBA00011738"/>
    </source>
</evidence>
<evidence type="ECO:0000256" key="7">
    <source>
        <dbReference type="ARBA" id="ARBA00022605"/>
    </source>
</evidence>
<evidence type="ECO:0000313" key="14">
    <source>
        <dbReference type="EMBL" id="SHF56532.1"/>
    </source>
</evidence>
<reference evidence="14 15" key="1">
    <citation type="submission" date="2016-11" db="EMBL/GenBank/DDBJ databases">
        <authorList>
            <person name="Jaros S."/>
            <person name="Januszkiewicz K."/>
            <person name="Wedrychowicz H."/>
        </authorList>
    </citation>
    <scope>NUCLEOTIDE SEQUENCE [LARGE SCALE GENOMIC DNA]</scope>
    <source>
        <strain evidence="14 15">DSM 17459</strain>
    </source>
</reference>
<dbReference type="STRING" id="1122155.SAMN02745158_04236"/>
<dbReference type="PANTHER" id="PTHR11680:SF35">
    <property type="entry name" value="SERINE HYDROXYMETHYLTRANSFERASE 1"/>
    <property type="match status" value="1"/>
</dbReference>
<dbReference type="PIRSF" id="PIRSF000412">
    <property type="entry name" value="SHMT"/>
    <property type="match status" value="1"/>
</dbReference>
<comment type="pathway">
    <text evidence="11">One-carbon metabolism; tetrahydrofolate interconversion.</text>
</comment>
<dbReference type="InterPro" id="IPR015422">
    <property type="entry name" value="PyrdxlP-dep_Trfase_small"/>
</dbReference>
<dbReference type="Pfam" id="PF00464">
    <property type="entry name" value="SHMT"/>
    <property type="match status" value="1"/>
</dbReference>
<dbReference type="UniPathway" id="UPA00193"/>
<dbReference type="PANTHER" id="PTHR11680">
    <property type="entry name" value="SERINE HYDROXYMETHYLTRANSFERASE"/>
    <property type="match status" value="1"/>
</dbReference>
<dbReference type="InterPro" id="IPR019798">
    <property type="entry name" value="Ser_HO-MeTrfase_PLP_BS"/>
</dbReference>
<dbReference type="GO" id="GO:0035999">
    <property type="term" value="P:tetrahydrofolate interconversion"/>
    <property type="evidence" value="ECO:0007669"/>
    <property type="project" value="UniProtKB-UniRule"/>
</dbReference>
<comment type="pathway">
    <text evidence="11">Amino-acid biosynthesis; glycine biosynthesis; glycine from L-serine: step 1/1.</text>
</comment>
<name>A0A1M5CQ49_9CLOT</name>
<accession>A0A1M5CQ49</accession>
<evidence type="ECO:0000313" key="15">
    <source>
        <dbReference type="Proteomes" id="UP000184245"/>
    </source>
</evidence>
<feature type="binding site" evidence="11">
    <location>
        <position position="120"/>
    </location>
    <ligand>
        <name>(6S)-5,6,7,8-tetrahydrofolate</name>
        <dbReference type="ChEBI" id="CHEBI:57453"/>
    </ligand>
</feature>
<dbReference type="SUPFAM" id="SSF53383">
    <property type="entry name" value="PLP-dependent transferases"/>
    <property type="match status" value="1"/>
</dbReference>
<comment type="subcellular location">
    <subcellularLocation>
        <location evidence="2 11">Cytoplasm</location>
    </subcellularLocation>
</comment>